<feature type="transmembrane region" description="Helical" evidence="4">
    <location>
        <begin position="333"/>
        <end position="356"/>
    </location>
</feature>
<feature type="transmembrane region" description="Helical" evidence="4">
    <location>
        <begin position="98"/>
        <end position="115"/>
    </location>
</feature>
<feature type="transmembrane region" description="Helical" evidence="4">
    <location>
        <begin position="72"/>
        <end position="92"/>
    </location>
</feature>
<keyword evidence="1 4" id="KW-0812">Transmembrane</keyword>
<feature type="transmembrane region" description="Helical" evidence="4">
    <location>
        <begin position="135"/>
        <end position="152"/>
    </location>
</feature>
<feature type="transmembrane region" description="Helical" evidence="4">
    <location>
        <begin position="208"/>
        <end position="228"/>
    </location>
</feature>
<dbReference type="PROSITE" id="PS50850">
    <property type="entry name" value="MFS"/>
    <property type="match status" value="1"/>
</dbReference>
<feature type="transmembrane region" description="Helical" evidence="4">
    <location>
        <begin position="248"/>
        <end position="267"/>
    </location>
</feature>
<organism evidence="6 7">
    <name type="scientific">Gallibacterium salpingitidis</name>
    <dbReference type="NCBI Taxonomy" id="505341"/>
    <lineage>
        <taxon>Bacteria</taxon>
        <taxon>Pseudomonadati</taxon>
        <taxon>Pseudomonadota</taxon>
        <taxon>Gammaproteobacteria</taxon>
        <taxon>Pasteurellales</taxon>
        <taxon>Pasteurellaceae</taxon>
        <taxon>Gallibacterium</taxon>
    </lineage>
</organism>
<gene>
    <name evidence="6" type="ORF">QS62_02315</name>
</gene>
<dbReference type="InterPro" id="IPR036259">
    <property type="entry name" value="MFS_trans_sf"/>
</dbReference>
<dbReference type="PATRIC" id="fig|505341.3.peg.463"/>
<sequence length="388" mass="42635">MKKYITLIALFLGQGLTGSIISLLILTATLVGLQLSPNSYLTTLPITATVLGSAVMVYYASNLMSYYGRRKAFIIGSVIGLFGSILACAAIYFSSFFLFVIAALILGAATIFNQYYRFTAAEVFASELAKKRATALIIGSGVIGGFLGPFIATQGEYLFAQYPFLGSFLFAAIIFILAMISQLFIFIKEIKHNKAKSSAIDKQLFYSTKFILATISCAFAFAIMTLIMNAVPLAMHHVSLTTAQSASVLQWHFLAMYLPALFLPFVLEKLKTLHLIQLGAFCFIFGNLAAFSLDNYWGYIITLVFVGLGWSFMFTGGTFIVNQLSDESSKHKLQGMNSLITYLLSLVASLSVGFIMSYAAGWLVVNILAMIIMVITSCYLLLKRKLFY</sequence>
<evidence type="ECO:0000259" key="5">
    <source>
        <dbReference type="PROSITE" id="PS50850"/>
    </source>
</evidence>
<dbReference type="RefSeq" id="WP_066105323.1">
    <property type="nucleotide sequence ID" value="NZ_JTJL01000006.1"/>
</dbReference>
<dbReference type="PANTHER" id="PTHR23534:SF1">
    <property type="entry name" value="MAJOR FACILITATOR SUPERFAMILY PROTEIN"/>
    <property type="match status" value="1"/>
</dbReference>
<dbReference type="Proteomes" id="UP000092649">
    <property type="component" value="Unassembled WGS sequence"/>
</dbReference>
<evidence type="ECO:0000313" key="6">
    <source>
        <dbReference type="EMBL" id="OBW95902.1"/>
    </source>
</evidence>
<dbReference type="OrthoDB" id="8558006at2"/>
<comment type="caution">
    <text evidence="6">The sequence shown here is derived from an EMBL/GenBank/DDBJ whole genome shotgun (WGS) entry which is preliminary data.</text>
</comment>
<keyword evidence="7" id="KW-1185">Reference proteome</keyword>
<evidence type="ECO:0000256" key="4">
    <source>
        <dbReference type="SAM" id="Phobius"/>
    </source>
</evidence>
<feature type="domain" description="Major facilitator superfamily (MFS) profile" evidence="5">
    <location>
        <begin position="6"/>
        <end position="385"/>
    </location>
</feature>
<dbReference type="Pfam" id="PF07690">
    <property type="entry name" value="MFS_1"/>
    <property type="match status" value="1"/>
</dbReference>
<dbReference type="InterPro" id="IPR020846">
    <property type="entry name" value="MFS_dom"/>
</dbReference>
<evidence type="ECO:0000256" key="3">
    <source>
        <dbReference type="ARBA" id="ARBA00023136"/>
    </source>
</evidence>
<protein>
    <submittedName>
        <fullName evidence="6">Multidrug transporter</fullName>
    </submittedName>
</protein>
<accession>A0A1A7P0D0</accession>
<name>A0A1A7P0D0_9PAST</name>
<proteinExistence type="predicted"/>
<feature type="transmembrane region" description="Helical" evidence="4">
    <location>
        <begin position="299"/>
        <end position="321"/>
    </location>
</feature>
<feature type="transmembrane region" description="Helical" evidence="4">
    <location>
        <begin position="362"/>
        <end position="382"/>
    </location>
</feature>
<dbReference type="AlphaFoldDB" id="A0A1A7P0D0"/>
<feature type="transmembrane region" description="Helical" evidence="4">
    <location>
        <begin position="39"/>
        <end position="60"/>
    </location>
</feature>
<evidence type="ECO:0000313" key="7">
    <source>
        <dbReference type="Proteomes" id="UP000092649"/>
    </source>
</evidence>
<keyword evidence="2 4" id="KW-1133">Transmembrane helix</keyword>
<keyword evidence="3 4" id="KW-0472">Membrane</keyword>
<feature type="transmembrane region" description="Helical" evidence="4">
    <location>
        <begin position="274"/>
        <end position="293"/>
    </location>
</feature>
<dbReference type="Gene3D" id="1.20.1250.20">
    <property type="entry name" value="MFS general substrate transporter like domains"/>
    <property type="match status" value="1"/>
</dbReference>
<reference evidence="6 7" key="1">
    <citation type="submission" date="2014-11" db="EMBL/GenBank/DDBJ databases">
        <title>Pan-genome of Gallibacterium spp.</title>
        <authorList>
            <person name="Kudirkiene E."/>
            <person name="Bojesen A.M."/>
        </authorList>
    </citation>
    <scope>NUCLEOTIDE SEQUENCE [LARGE SCALE GENOMIC DNA]</scope>
    <source>
        <strain evidence="6 7">F150</strain>
    </source>
</reference>
<feature type="transmembrane region" description="Helical" evidence="4">
    <location>
        <begin position="7"/>
        <end position="33"/>
    </location>
</feature>
<dbReference type="PANTHER" id="PTHR23534">
    <property type="entry name" value="MFS PERMEASE"/>
    <property type="match status" value="1"/>
</dbReference>
<dbReference type="GO" id="GO:0022857">
    <property type="term" value="F:transmembrane transporter activity"/>
    <property type="evidence" value="ECO:0007669"/>
    <property type="project" value="InterPro"/>
</dbReference>
<feature type="transmembrane region" description="Helical" evidence="4">
    <location>
        <begin position="164"/>
        <end position="187"/>
    </location>
</feature>
<evidence type="ECO:0000256" key="1">
    <source>
        <dbReference type="ARBA" id="ARBA00022692"/>
    </source>
</evidence>
<dbReference type="EMBL" id="JTJL01000006">
    <property type="protein sequence ID" value="OBW95902.1"/>
    <property type="molecule type" value="Genomic_DNA"/>
</dbReference>
<dbReference type="InterPro" id="IPR011701">
    <property type="entry name" value="MFS"/>
</dbReference>
<dbReference type="SUPFAM" id="SSF103473">
    <property type="entry name" value="MFS general substrate transporter"/>
    <property type="match status" value="1"/>
</dbReference>
<evidence type="ECO:0000256" key="2">
    <source>
        <dbReference type="ARBA" id="ARBA00022989"/>
    </source>
</evidence>